<sequence length="173" mass="19832">MDKCCFKSASFYNSHINKNAQPTGSHVFKPTITVFELIQDIIGTNLLAKFHDDPTINVASKSVNKENFTSPCWSYIIGTNLLIKFHDDRIINEVSRVLTRFYYSHKARNSPPFCCHVFQPTRIIFKLIQDIIGTNLLIKFHEDLTINVASKSVNKVYYSHIRKNAQPPGSHVF</sequence>
<name>A0A9D4N2I0_DREPO</name>
<evidence type="ECO:0000313" key="2">
    <source>
        <dbReference type="Proteomes" id="UP000828390"/>
    </source>
</evidence>
<accession>A0A9D4N2I0</accession>
<dbReference type="Proteomes" id="UP000828390">
    <property type="component" value="Unassembled WGS sequence"/>
</dbReference>
<proteinExistence type="predicted"/>
<dbReference type="EMBL" id="JAIWYP010000001">
    <property type="protein sequence ID" value="KAH3888457.1"/>
    <property type="molecule type" value="Genomic_DNA"/>
</dbReference>
<evidence type="ECO:0000313" key="1">
    <source>
        <dbReference type="EMBL" id="KAH3888457.1"/>
    </source>
</evidence>
<comment type="caution">
    <text evidence="1">The sequence shown here is derived from an EMBL/GenBank/DDBJ whole genome shotgun (WGS) entry which is preliminary data.</text>
</comment>
<organism evidence="1 2">
    <name type="scientific">Dreissena polymorpha</name>
    <name type="common">Zebra mussel</name>
    <name type="synonym">Mytilus polymorpha</name>
    <dbReference type="NCBI Taxonomy" id="45954"/>
    <lineage>
        <taxon>Eukaryota</taxon>
        <taxon>Metazoa</taxon>
        <taxon>Spiralia</taxon>
        <taxon>Lophotrochozoa</taxon>
        <taxon>Mollusca</taxon>
        <taxon>Bivalvia</taxon>
        <taxon>Autobranchia</taxon>
        <taxon>Heteroconchia</taxon>
        <taxon>Euheterodonta</taxon>
        <taxon>Imparidentia</taxon>
        <taxon>Neoheterodontei</taxon>
        <taxon>Myida</taxon>
        <taxon>Dreissenoidea</taxon>
        <taxon>Dreissenidae</taxon>
        <taxon>Dreissena</taxon>
    </lineage>
</organism>
<gene>
    <name evidence="1" type="ORF">DPMN_012492</name>
</gene>
<protein>
    <submittedName>
        <fullName evidence="1">Uncharacterized protein</fullName>
    </submittedName>
</protein>
<reference evidence="1" key="2">
    <citation type="submission" date="2020-11" db="EMBL/GenBank/DDBJ databases">
        <authorList>
            <person name="McCartney M.A."/>
            <person name="Auch B."/>
            <person name="Kono T."/>
            <person name="Mallez S."/>
            <person name="Becker A."/>
            <person name="Gohl D.M."/>
            <person name="Silverstein K.A.T."/>
            <person name="Koren S."/>
            <person name="Bechman K.B."/>
            <person name="Herman A."/>
            <person name="Abrahante J.E."/>
            <person name="Garbe J."/>
        </authorList>
    </citation>
    <scope>NUCLEOTIDE SEQUENCE</scope>
    <source>
        <strain evidence="1">Duluth1</strain>
        <tissue evidence="1">Whole animal</tissue>
    </source>
</reference>
<dbReference type="AlphaFoldDB" id="A0A9D4N2I0"/>
<keyword evidence="2" id="KW-1185">Reference proteome</keyword>
<reference evidence="1" key="1">
    <citation type="journal article" date="2019" name="bioRxiv">
        <title>The Genome of the Zebra Mussel, Dreissena polymorpha: A Resource for Invasive Species Research.</title>
        <authorList>
            <person name="McCartney M.A."/>
            <person name="Auch B."/>
            <person name="Kono T."/>
            <person name="Mallez S."/>
            <person name="Zhang Y."/>
            <person name="Obille A."/>
            <person name="Becker A."/>
            <person name="Abrahante J.E."/>
            <person name="Garbe J."/>
            <person name="Badalamenti J.P."/>
            <person name="Herman A."/>
            <person name="Mangelson H."/>
            <person name="Liachko I."/>
            <person name="Sullivan S."/>
            <person name="Sone E.D."/>
            <person name="Koren S."/>
            <person name="Silverstein K.A.T."/>
            <person name="Beckman K.B."/>
            <person name="Gohl D.M."/>
        </authorList>
    </citation>
    <scope>NUCLEOTIDE SEQUENCE</scope>
    <source>
        <strain evidence="1">Duluth1</strain>
        <tissue evidence="1">Whole animal</tissue>
    </source>
</reference>